<feature type="binding site" evidence="7">
    <location>
        <begin position="462"/>
        <end position="464"/>
    </location>
    <ligand>
        <name>ATP</name>
        <dbReference type="ChEBI" id="CHEBI:30616"/>
    </ligand>
</feature>
<feature type="binding site" evidence="7">
    <location>
        <begin position="513"/>
        <end position="514"/>
    </location>
    <ligand>
        <name>ATP</name>
        <dbReference type="ChEBI" id="CHEBI:30616"/>
    </ligand>
</feature>
<feature type="region of interest" description="Disordered" evidence="9">
    <location>
        <begin position="216"/>
        <end position="334"/>
    </location>
</feature>
<evidence type="ECO:0000256" key="6">
    <source>
        <dbReference type="PIRSR" id="PIRSR630616-1"/>
    </source>
</evidence>
<proteinExistence type="predicted"/>
<dbReference type="GO" id="GO:0005524">
    <property type="term" value="F:ATP binding"/>
    <property type="evidence" value="ECO:0007669"/>
    <property type="project" value="UniProtKB-KW"/>
</dbReference>
<evidence type="ECO:0000256" key="7">
    <source>
        <dbReference type="PIRSR" id="PIRSR630616-2"/>
    </source>
</evidence>
<feature type="binding site" evidence="7">
    <location>
        <position position="527"/>
    </location>
    <ligand>
        <name>ATP</name>
        <dbReference type="ChEBI" id="CHEBI:30616"/>
    </ligand>
</feature>
<reference evidence="11" key="1">
    <citation type="submission" date="2021-01" db="EMBL/GenBank/DDBJ databases">
        <authorList>
            <person name="Corre E."/>
            <person name="Pelletier E."/>
            <person name="Niang G."/>
            <person name="Scheremetjew M."/>
            <person name="Finn R."/>
            <person name="Kale V."/>
            <person name="Holt S."/>
            <person name="Cochrane G."/>
            <person name="Meng A."/>
            <person name="Brown T."/>
            <person name="Cohen L."/>
        </authorList>
    </citation>
    <scope>NUCLEOTIDE SEQUENCE</scope>
    <source>
        <strain evidence="11">CCMP1320</strain>
    </source>
</reference>
<dbReference type="GO" id="GO:0004674">
    <property type="term" value="F:protein serine/threonine kinase activity"/>
    <property type="evidence" value="ECO:0007669"/>
    <property type="project" value="UniProtKB-KW"/>
</dbReference>
<feature type="compositionally biased region" description="Polar residues" evidence="9">
    <location>
        <begin position="838"/>
        <end position="848"/>
    </location>
</feature>
<dbReference type="AlphaFoldDB" id="A0A7S3VP34"/>
<dbReference type="InterPro" id="IPR000719">
    <property type="entry name" value="Prot_kinase_dom"/>
</dbReference>
<evidence type="ECO:0000256" key="9">
    <source>
        <dbReference type="SAM" id="MobiDB-lite"/>
    </source>
</evidence>
<protein>
    <recommendedName>
        <fullName evidence="10">Protein kinase domain-containing protein</fullName>
    </recommendedName>
</protein>
<feature type="domain" description="Protein kinase" evidence="10">
    <location>
        <begin position="385"/>
        <end position="650"/>
    </location>
</feature>
<feature type="active site" description="Proton acceptor" evidence="6">
    <location>
        <position position="509"/>
    </location>
</feature>
<evidence type="ECO:0000256" key="2">
    <source>
        <dbReference type="ARBA" id="ARBA00022679"/>
    </source>
</evidence>
<dbReference type="SUPFAM" id="SSF56112">
    <property type="entry name" value="Protein kinase-like (PK-like)"/>
    <property type="match status" value="1"/>
</dbReference>
<dbReference type="InterPro" id="IPR011009">
    <property type="entry name" value="Kinase-like_dom_sf"/>
</dbReference>
<name>A0A7S3VP34_DUNTE</name>
<feature type="region of interest" description="Disordered" evidence="9">
    <location>
        <begin position="686"/>
        <end position="737"/>
    </location>
</feature>
<keyword evidence="3 7" id="KW-0547">Nucleotide-binding</keyword>
<dbReference type="PANTHER" id="PTHR24350">
    <property type="entry name" value="SERINE/THREONINE-PROTEIN KINASE IAL-RELATED"/>
    <property type="match status" value="1"/>
</dbReference>
<dbReference type="PROSITE" id="PS00108">
    <property type="entry name" value="PROTEIN_KINASE_ST"/>
    <property type="match status" value="1"/>
</dbReference>
<dbReference type="FunFam" id="1.10.510.10:FF:000813">
    <property type="entry name" value="Aurora-like kinase"/>
    <property type="match status" value="1"/>
</dbReference>
<dbReference type="InterPro" id="IPR030616">
    <property type="entry name" value="Aur-like"/>
</dbReference>
<feature type="compositionally biased region" description="Polar residues" evidence="9">
    <location>
        <begin position="20"/>
        <end position="49"/>
    </location>
</feature>
<evidence type="ECO:0000259" key="10">
    <source>
        <dbReference type="PROSITE" id="PS50011"/>
    </source>
</evidence>
<feature type="compositionally biased region" description="Polar residues" evidence="9">
    <location>
        <begin position="785"/>
        <end position="798"/>
    </location>
</feature>
<feature type="compositionally biased region" description="Basic and acidic residues" evidence="9">
    <location>
        <begin position="169"/>
        <end position="180"/>
    </location>
</feature>
<keyword evidence="2" id="KW-0808">Transferase</keyword>
<feature type="compositionally biased region" description="Polar residues" evidence="9">
    <location>
        <begin position="237"/>
        <end position="255"/>
    </location>
</feature>
<evidence type="ECO:0000256" key="5">
    <source>
        <dbReference type="ARBA" id="ARBA00022840"/>
    </source>
</evidence>
<evidence type="ECO:0000256" key="1">
    <source>
        <dbReference type="ARBA" id="ARBA00022527"/>
    </source>
</evidence>
<accession>A0A7S3VP34</accession>
<feature type="binding site" evidence="7">
    <location>
        <position position="414"/>
    </location>
    <ligand>
        <name>ATP</name>
        <dbReference type="ChEBI" id="CHEBI:30616"/>
    </ligand>
</feature>
<dbReference type="Gene3D" id="1.10.510.10">
    <property type="entry name" value="Transferase(Phosphotransferase) domain 1"/>
    <property type="match status" value="1"/>
</dbReference>
<keyword evidence="4" id="KW-0418">Kinase</keyword>
<feature type="compositionally biased region" description="Pro residues" evidence="9">
    <location>
        <begin position="280"/>
        <end position="303"/>
    </location>
</feature>
<keyword evidence="5 7" id="KW-0067">ATP-binding</keyword>
<dbReference type="EMBL" id="HBIP01021393">
    <property type="protein sequence ID" value="CAE0497696.1"/>
    <property type="molecule type" value="Transcribed_RNA"/>
</dbReference>
<sequence length="848" mass="90700">MTVSSGFSCVGGAVRDSAGEYSQQDNMLRQRLQRASTAEGETQESSIGMQVSLPPHHHQQQQAKAAERLSAEELTTVLRGLPADCPDQSCYSLPNLSSPPNSSNSCQAQPISFSKASCPPPGGSSPIGGSPSEAPFLLACKSTQLKLAPHHSSLSASCPHSSVLAPGSFKEEQGSRERKASMGRSISAIFKGAFKSSLFSPSSNSISLNHISGPAAVPSPPSITSAGSLSQKRKSLSVDTQPMQPCSPTKGTSPIQKGLPKNGSFSFKAMLNSLQSPGSSQPPSPAAPAPPTTQALSPPPPAQPLGLNTPPKEVAPISNAGPERAQGASSKSLDVTVAREAEAKAAAFRRAISVSGRVGAPSMLLVVTKDLPPRMSRPCWCLKDYVVLEKMYTGYASNVFKARCKHSGVLVCLKSYNLGNLCELNRFQIFREVKLHSSLSHEHVIKLYGAFQQADQVVLVQEFANMGDLFTLLHRYGGRLPERTAVELVLQPFLSVLNYLHANGIAHRDIKPENILYTSDMRLKLADFGLAINMREERAVTRAGTLEYMAPEVLDCPFKNKPEENKGNRMLHYSYHVDTWAVGVLAYELLVGLPPFNDKQRNAVEDKIRLAPPRFPSKMSEECRGFITMALEKNPLERPTVMELLTHPWMKMHKRSSSIQHLSSMEKQGTHGMNHSASQVLNLPTMEGPEYSECGAQQAPPQQPIPQPPRQGAAAASLGNVKAPAGNRGTPNVLSSSLTAGALPPAASPKAGAVEVDVRASQVAKATASAVLDSHTGQQQQQQQHWHGSTDNSPSKPHTSAIAPVADTLSPLPRPPTCFLSFSNPNGPPNISKASPPLNASSQPLPCL</sequence>
<feature type="region of interest" description="Disordered" evidence="9">
    <location>
        <begin position="156"/>
        <end position="181"/>
    </location>
</feature>
<evidence type="ECO:0000256" key="3">
    <source>
        <dbReference type="ARBA" id="ARBA00022741"/>
    </source>
</evidence>
<evidence type="ECO:0000313" key="11">
    <source>
        <dbReference type="EMBL" id="CAE0497696.1"/>
    </source>
</evidence>
<dbReference type="Pfam" id="PF00069">
    <property type="entry name" value="Pkinase"/>
    <property type="match status" value="1"/>
</dbReference>
<organism evidence="11">
    <name type="scientific">Dunaliella tertiolecta</name>
    <name type="common">Green alga</name>
    <dbReference type="NCBI Taxonomy" id="3047"/>
    <lineage>
        <taxon>Eukaryota</taxon>
        <taxon>Viridiplantae</taxon>
        <taxon>Chlorophyta</taxon>
        <taxon>core chlorophytes</taxon>
        <taxon>Chlorophyceae</taxon>
        <taxon>CS clade</taxon>
        <taxon>Chlamydomonadales</taxon>
        <taxon>Dunaliellaceae</taxon>
        <taxon>Dunaliella</taxon>
    </lineage>
</organism>
<dbReference type="InterPro" id="IPR008271">
    <property type="entry name" value="Ser/Thr_kinase_AS"/>
</dbReference>
<feature type="cross-link" description="Glycyl lysine isopeptide (Lys-Gly) (interchain with G-Cter in SUMO2)" evidence="8">
    <location>
        <position position="511"/>
    </location>
</feature>
<feature type="region of interest" description="Disordered" evidence="9">
    <location>
        <begin position="1"/>
        <end position="67"/>
    </location>
</feature>
<keyword evidence="1" id="KW-0723">Serine/threonine-protein kinase</keyword>
<dbReference type="SMART" id="SM00220">
    <property type="entry name" value="S_TKc"/>
    <property type="match status" value="1"/>
</dbReference>
<dbReference type="PROSITE" id="PS50011">
    <property type="entry name" value="PROTEIN_KINASE_DOM"/>
    <property type="match status" value="1"/>
</dbReference>
<evidence type="ECO:0000256" key="4">
    <source>
        <dbReference type="ARBA" id="ARBA00022777"/>
    </source>
</evidence>
<feature type="region of interest" description="Disordered" evidence="9">
    <location>
        <begin position="769"/>
        <end position="848"/>
    </location>
</feature>
<evidence type="ECO:0000256" key="8">
    <source>
        <dbReference type="PIRSR" id="PIRSR630616-3"/>
    </source>
</evidence>
<gene>
    <name evidence="11" type="ORF">DTER00134_LOCUS12769</name>
</gene>